<evidence type="ECO:0000313" key="4">
    <source>
        <dbReference type="Proteomes" id="UP001153069"/>
    </source>
</evidence>
<dbReference type="AlphaFoldDB" id="A0A9N8DSD8"/>
<name>A0A9N8DSD8_9STRA</name>
<keyword evidence="2" id="KW-1133">Transmembrane helix</keyword>
<dbReference type="OrthoDB" id="46184at2759"/>
<gene>
    <name evidence="3" type="ORF">SEMRO_308_G113510.1</name>
</gene>
<evidence type="ECO:0000256" key="2">
    <source>
        <dbReference type="SAM" id="Phobius"/>
    </source>
</evidence>
<sequence>MARLRPTRRVLTTRRKRRSVNSCSVKVVLWLVVGVWIGIFAYFLMVHGTTTTTATSPTTIKDQSQQEPQDTRNLRENQKPGELPLPVQSKKKPKTPSQKNADNPRFLVFLGDQLEGQGAGNLMNGLLAAHLLGDEFGRIVCVTHQYTGFHQAWKAIHPVAVRMCSTIMMDNYNQYPQLFLLNFHKTPVNECYVQQLLASDKEPIIALQGNTYPRWAHVPPKYFLQFYQPKRIMLDVLPYNPDRPPRTVIHLRKEDAQGDVRYGLDDTTLKTLAKLCALQFPEDKPYLITNHVPWFDELEERYGWRHPDWQMVTHSASQQQQNWGSRHTKRGNDVDLKQEANDRKLYGAHETPQAQLENLQLWADWYTLLHAKRVFHTVSDFSTSAVHWMGTTAKKDDGTIESYILEGLPGHVQLNPEYFRREDPAIPLVERTADQLQHCYG</sequence>
<comment type="caution">
    <text evidence="3">The sequence shown here is derived from an EMBL/GenBank/DDBJ whole genome shotgun (WGS) entry which is preliminary data.</text>
</comment>
<dbReference type="Proteomes" id="UP001153069">
    <property type="component" value="Unassembled WGS sequence"/>
</dbReference>
<organism evidence="3 4">
    <name type="scientific">Seminavis robusta</name>
    <dbReference type="NCBI Taxonomy" id="568900"/>
    <lineage>
        <taxon>Eukaryota</taxon>
        <taxon>Sar</taxon>
        <taxon>Stramenopiles</taxon>
        <taxon>Ochrophyta</taxon>
        <taxon>Bacillariophyta</taxon>
        <taxon>Bacillariophyceae</taxon>
        <taxon>Bacillariophycidae</taxon>
        <taxon>Naviculales</taxon>
        <taxon>Naviculaceae</taxon>
        <taxon>Seminavis</taxon>
    </lineage>
</organism>
<keyword evidence="4" id="KW-1185">Reference proteome</keyword>
<evidence type="ECO:0000313" key="3">
    <source>
        <dbReference type="EMBL" id="CAB9507480.1"/>
    </source>
</evidence>
<reference evidence="3" key="1">
    <citation type="submission" date="2020-06" db="EMBL/GenBank/DDBJ databases">
        <authorList>
            <consortium name="Plant Systems Biology data submission"/>
        </authorList>
    </citation>
    <scope>NUCLEOTIDE SEQUENCE</scope>
    <source>
        <strain evidence="3">D6</strain>
    </source>
</reference>
<keyword evidence="2" id="KW-0472">Membrane</keyword>
<dbReference type="EMBL" id="CAICTM010000307">
    <property type="protein sequence ID" value="CAB9507480.1"/>
    <property type="molecule type" value="Genomic_DNA"/>
</dbReference>
<feature type="region of interest" description="Disordered" evidence="1">
    <location>
        <begin position="53"/>
        <end position="102"/>
    </location>
</feature>
<accession>A0A9N8DSD8</accession>
<feature type="transmembrane region" description="Helical" evidence="2">
    <location>
        <begin position="20"/>
        <end position="45"/>
    </location>
</feature>
<proteinExistence type="predicted"/>
<evidence type="ECO:0000256" key="1">
    <source>
        <dbReference type="SAM" id="MobiDB-lite"/>
    </source>
</evidence>
<feature type="compositionally biased region" description="Basic and acidic residues" evidence="1">
    <location>
        <begin position="69"/>
        <end position="79"/>
    </location>
</feature>
<keyword evidence="2" id="KW-0812">Transmembrane</keyword>
<protein>
    <submittedName>
        <fullName evidence="3">Uncharacterized protein</fullName>
    </submittedName>
</protein>